<keyword evidence="4" id="KW-0804">Transcription</keyword>
<dbReference type="GO" id="GO:0000160">
    <property type="term" value="P:phosphorelay signal transduction system"/>
    <property type="evidence" value="ECO:0007669"/>
    <property type="project" value="InterPro"/>
</dbReference>
<dbReference type="Gene3D" id="3.40.50.2300">
    <property type="match status" value="1"/>
</dbReference>
<protein>
    <submittedName>
        <fullName evidence="8">Sigma-54-dependent Fis family transcriptional regulator</fullName>
    </submittedName>
</protein>
<dbReference type="InterPro" id="IPR003593">
    <property type="entry name" value="AAA+_ATPase"/>
</dbReference>
<dbReference type="InterPro" id="IPR058031">
    <property type="entry name" value="AAA_lid_NorR"/>
</dbReference>
<dbReference type="AlphaFoldDB" id="A0A369WLF3"/>
<gene>
    <name evidence="8" type="ORF">DV711_07625</name>
</gene>
<evidence type="ECO:0000256" key="5">
    <source>
        <dbReference type="PROSITE-ProRule" id="PRU00169"/>
    </source>
</evidence>
<dbReference type="Gene3D" id="1.10.10.60">
    <property type="entry name" value="Homeodomain-like"/>
    <property type="match status" value="1"/>
</dbReference>
<comment type="caution">
    <text evidence="8">The sequence shown here is derived from an EMBL/GenBank/DDBJ whole genome shotgun (WGS) entry which is preliminary data.</text>
</comment>
<dbReference type="InterPro" id="IPR001789">
    <property type="entry name" value="Sig_transdc_resp-reg_receiver"/>
</dbReference>
<dbReference type="GO" id="GO:0043565">
    <property type="term" value="F:sequence-specific DNA binding"/>
    <property type="evidence" value="ECO:0007669"/>
    <property type="project" value="InterPro"/>
</dbReference>
<feature type="domain" description="Response regulatory" evidence="7">
    <location>
        <begin position="10"/>
        <end position="126"/>
    </location>
</feature>
<dbReference type="SMART" id="SM00382">
    <property type="entry name" value="AAA"/>
    <property type="match status" value="1"/>
</dbReference>
<dbReference type="Pfam" id="PF02954">
    <property type="entry name" value="HTH_8"/>
    <property type="match status" value="1"/>
</dbReference>
<dbReference type="PROSITE" id="PS00675">
    <property type="entry name" value="SIGMA54_INTERACT_1"/>
    <property type="match status" value="1"/>
</dbReference>
<dbReference type="InterPro" id="IPR025662">
    <property type="entry name" value="Sigma_54_int_dom_ATP-bd_1"/>
</dbReference>
<dbReference type="Gene3D" id="3.40.50.300">
    <property type="entry name" value="P-loop containing nucleotide triphosphate hydrolases"/>
    <property type="match status" value="1"/>
</dbReference>
<dbReference type="FunFam" id="3.40.50.300:FF:000006">
    <property type="entry name" value="DNA-binding transcriptional regulator NtrC"/>
    <property type="match status" value="1"/>
</dbReference>
<dbReference type="Pfam" id="PF25601">
    <property type="entry name" value="AAA_lid_14"/>
    <property type="match status" value="1"/>
</dbReference>
<evidence type="ECO:0000259" key="6">
    <source>
        <dbReference type="PROSITE" id="PS50045"/>
    </source>
</evidence>
<dbReference type="SUPFAM" id="SSF52172">
    <property type="entry name" value="CheY-like"/>
    <property type="match status" value="1"/>
</dbReference>
<name>A0A369WLF3_9GAMM</name>
<evidence type="ECO:0000256" key="2">
    <source>
        <dbReference type="ARBA" id="ARBA00022840"/>
    </source>
</evidence>
<dbReference type="PANTHER" id="PTHR32071:SF13">
    <property type="entry name" value="RESPONSE REGULATOR HSFA"/>
    <property type="match status" value="1"/>
</dbReference>
<dbReference type="PROSITE" id="PS50110">
    <property type="entry name" value="RESPONSE_REGULATORY"/>
    <property type="match status" value="1"/>
</dbReference>
<proteinExistence type="predicted"/>
<feature type="modified residue" description="4-aspartylphosphate" evidence="5">
    <location>
        <position position="61"/>
    </location>
</feature>
<dbReference type="SUPFAM" id="SSF52540">
    <property type="entry name" value="P-loop containing nucleoside triphosphate hydrolases"/>
    <property type="match status" value="1"/>
</dbReference>
<reference evidence="8 9" key="1">
    <citation type="submission" date="2018-07" db="EMBL/GenBank/DDBJ databases">
        <title>Motiliproteus coralliicola sp. nov., a bacterium isolated from Coral.</title>
        <authorList>
            <person name="Wang G."/>
        </authorList>
    </citation>
    <scope>NUCLEOTIDE SEQUENCE [LARGE SCALE GENOMIC DNA]</scope>
    <source>
        <strain evidence="8 9">C34</strain>
    </source>
</reference>
<dbReference type="RefSeq" id="WP_114695091.1">
    <property type="nucleotide sequence ID" value="NZ_QQOH01000002.1"/>
</dbReference>
<dbReference type="OrthoDB" id="9804019at2"/>
<dbReference type="Pfam" id="PF00072">
    <property type="entry name" value="Response_reg"/>
    <property type="match status" value="1"/>
</dbReference>
<evidence type="ECO:0000313" key="9">
    <source>
        <dbReference type="Proteomes" id="UP000253769"/>
    </source>
</evidence>
<organism evidence="8 9">
    <name type="scientific">Motiliproteus coralliicola</name>
    <dbReference type="NCBI Taxonomy" id="2283196"/>
    <lineage>
        <taxon>Bacteria</taxon>
        <taxon>Pseudomonadati</taxon>
        <taxon>Pseudomonadota</taxon>
        <taxon>Gammaproteobacteria</taxon>
        <taxon>Oceanospirillales</taxon>
        <taxon>Oceanospirillaceae</taxon>
        <taxon>Motiliproteus</taxon>
    </lineage>
</organism>
<keyword evidence="3" id="KW-0805">Transcription regulation</keyword>
<dbReference type="Pfam" id="PF00158">
    <property type="entry name" value="Sigma54_activat"/>
    <property type="match status" value="1"/>
</dbReference>
<dbReference type="InterPro" id="IPR011006">
    <property type="entry name" value="CheY-like_superfamily"/>
</dbReference>
<dbReference type="PROSITE" id="PS50045">
    <property type="entry name" value="SIGMA54_INTERACT_4"/>
    <property type="match status" value="1"/>
</dbReference>
<dbReference type="SUPFAM" id="SSF46689">
    <property type="entry name" value="Homeodomain-like"/>
    <property type="match status" value="1"/>
</dbReference>
<dbReference type="PRINTS" id="PR01590">
    <property type="entry name" value="HTHFIS"/>
</dbReference>
<keyword evidence="1" id="KW-0547">Nucleotide-binding</keyword>
<dbReference type="Gene3D" id="1.10.8.60">
    <property type="match status" value="1"/>
</dbReference>
<evidence type="ECO:0000256" key="3">
    <source>
        <dbReference type="ARBA" id="ARBA00023015"/>
    </source>
</evidence>
<evidence type="ECO:0000313" key="8">
    <source>
        <dbReference type="EMBL" id="RDE22467.1"/>
    </source>
</evidence>
<dbReference type="InterPro" id="IPR002197">
    <property type="entry name" value="HTH_Fis"/>
</dbReference>
<dbReference type="GO" id="GO:0005524">
    <property type="term" value="F:ATP binding"/>
    <property type="evidence" value="ECO:0007669"/>
    <property type="project" value="UniProtKB-KW"/>
</dbReference>
<dbReference type="Proteomes" id="UP000253769">
    <property type="component" value="Unassembled WGS sequence"/>
</dbReference>
<dbReference type="GO" id="GO:0006355">
    <property type="term" value="P:regulation of DNA-templated transcription"/>
    <property type="evidence" value="ECO:0007669"/>
    <property type="project" value="InterPro"/>
</dbReference>
<dbReference type="InterPro" id="IPR002078">
    <property type="entry name" value="Sigma_54_int"/>
</dbReference>
<evidence type="ECO:0000256" key="4">
    <source>
        <dbReference type="ARBA" id="ARBA00023163"/>
    </source>
</evidence>
<evidence type="ECO:0000259" key="7">
    <source>
        <dbReference type="PROSITE" id="PS50110"/>
    </source>
</evidence>
<sequence length="474" mass="52905">MTITHQPSFGILMIDDEASFLRSLSIALERRGGYNHLYRCQDSREAMDIIAREPIGLVLLDLTMPHLSGETLLKQIVEDHPHIGVIIISGLNQLETAVNCIRLGAYDYFVKTTEEDRLIEGVRRAVQMQEMRLENQAMRRKFLTDTLEHPDVFADIITQDKGMRSVFQYLESVSGSSQPVLISGESGVGKELIARSLHTLSRRPGPLVSVNVAGLDDNVFADTLFGHHRGAFTGADKARAGMIEQAAEGTLFLDEIGDLSLNSQVKLLRLLQEGEYYPLGSDRPKRIRARVIVATHQNLEQKQQSGEFRKDLFYRLRTHQLEIPPLRKRQGDIPLLLHHFLDEAAREMNKSCPTIPKELPVLLANYSFPGNIRELRALAFDAVGQHRGKVLSMESFRRALNLSASAVDSPDNPAASLFDPEQPLPTLQQAADLLVDEAMRRAQGNQSIASRLLGISQPALSKRLKKKESGPEDG</sequence>
<keyword evidence="9" id="KW-1185">Reference proteome</keyword>
<keyword evidence="2" id="KW-0067">ATP-binding</keyword>
<dbReference type="InterPro" id="IPR009057">
    <property type="entry name" value="Homeodomain-like_sf"/>
</dbReference>
<keyword evidence="5" id="KW-0597">Phosphoprotein</keyword>
<dbReference type="InterPro" id="IPR025943">
    <property type="entry name" value="Sigma_54_int_dom_ATP-bd_2"/>
</dbReference>
<dbReference type="EMBL" id="QQOH01000002">
    <property type="protein sequence ID" value="RDE22467.1"/>
    <property type="molecule type" value="Genomic_DNA"/>
</dbReference>
<accession>A0A369WLF3</accession>
<dbReference type="PANTHER" id="PTHR32071">
    <property type="entry name" value="TRANSCRIPTIONAL REGULATORY PROTEIN"/>
    <property type="match status" value="1"/>
</dbReference>
<dbReference type="PROSITE" id="PS00676">
    <property type="entry name" value="SIGMA54_INTERACT_2"/>
    <property type="match status" value="1"/>
</dbReference>
<dbReference type="CDD" id="cd00009">
    <property type="entry name" value="AAA"/>
    <property type="match status" value="1"/>
</dbReference>
<evidence type="ECO:0000256" key="1">
    <source>
        <dbReference type="ARBA" id="ARBA00022741"/>
    </source>
</evidence>
<dbReference type="SMART" id="SM00448">
    <property type="entry name" value="REC"/>
    <property type="match status" value="1"/>
</dbReference>
<feature type="domain" description="Sigma-54 factor interaction" evidence="6">
    <location>
        <begin position="156"/>
        <end position="384"/>
    </location>
</feature>
<dbReference type="InterPro" id="IPR027417">
    <property type="entry name" value="P-loop_NTPase"/>
</dbReference>